<dbReference type="EMBL" id="JASJUT010000001">
    <property type="protein sequence ID" value="MDK2594119.1"/>
    <property type="molecule type" value="Genomic_DNA"/>
</dbReference>
<accession>A0ABT7EGF6</accession>
<keyword evidence="2" id="KW-1185">Reference proteome</keyword>
<organism evidence="1 2">
    <name type="scientific">Pseudoalteromonas obscura</name>
    <dbReference type="NCBI Taxonomy" id="3048491"/>
    <lineage>
        <taxon>Bacteria</taxon>
        <taxon>Pseudomonadati</taxon>
        <taxon>Pseudomonadota</taxon>
        <taxon>Gammaproteobacteria</taxon>
        <taxon>Alteromonadales</taxon>
        <taxon>Pseudoalteromonadaceae</taxon>
        <taxon>Pseudoalteromonas</taxon>
    </lineage>
</organism>
<comment type="caution">
    <text evidence="1">The sequence shown here is derived from an EMBL/GenBank/DDBJ whole genome shotgun (WGS) entry which is preliminary data.</text>
</comment>
<dbReference type="RefSeq" id="WP_284136351.1">
    <property type="nucleotide sequence ID" value="NZ_JASJUT010000001.1"/>
</dbReference>
<name>A0ABT7EGF6_9GAMM</name>
<proteinExistence type="predicted"/>
<protein>
    <submittedName>
        <fullName evidence="1">Uncharacterized protein</fullName>
    </submittedName>
</protein>
<reference evidence="1 2" key="1">
    <citation type="submission" date="2023-05" db="EMBL/GenBank/DDBJ databases">
        <title>Pseudoalteromonas ardens sp. nov., Pseudoalteromonas obscura sp. nov., and Pseudoalteromonas umbrosa sp. nov., isolated from the coral Montipora capitata.</title>
        <authorList>
            <person name="Thomas E.M."/>
            <person name="Smith E.M."/>
            <person name="Papke E."/>
            <person name="Shlafstein M.D."/>
            <person name="Oline D.K."/>
            <person name="Videau P."/>
            <person name="Saw J.H."/>
            <person name="Strangman W.K."/>
            <person name="Ushijima B."/>
        </authorList>
    </citation>
    <scope>NUCLEOTIDE SEQUENCE [LARGE SCALE GENOMIC DNA]</scope>
    <source>
        <strain evidence="1 2">P94</strain>
    </source>
</reference>
<sequence>MMIKPSFSIFLLGIISFDSYATMDLQSYKRQALIDRQTPGRCVNPPHIIDYYHRIDFAQSHGLITSSAASWGRIAGFYPVIDVFDYTIVAVCSFGARPKLQQY</sequence>
<evidence type="ECO:0000313" key="2">
    <source>
        <dbReference type="Proteomes" id="UP001231915"/>
    </source>
</evidence>
<dbReference type="Proteomes" id="UP001231915">
    <property type="component" value="Unassembled WGS sequence"/>
</dbReference>
<gene>
    <name evidence="1" type="ORF">QNM18_03415</name>
</gene>
<evidence type="ECO:0000313" key="1">
    <source>
        <dbReference type="EMBL" id="MDK2594119.1"/>
    </source>
</evidence>